<name>A0A1D2VPI1_9ASCO</name>
<feature type="region of interest" description="Disordered" evidence="1">
    <location>
        <begin position="1"/>
        <end position="30"/>
    </location>
</feature>
<sequence length="100" mass="10776">MSGMLKGKCPIGSRTQPTPQIQQRQQRQERNWHLCRRRRAVFAGVSGACGACGAGAASFRAAFGTGKARRYAFPVSATDPQGWIKSAKMAVRVSATPTHT</sequence>
<dbReference type="AlphaFoldDB" id="A0A1D2VPI1"/>
<dbReference type="Proteomes" id="UP000095038">
    <property type="component" value="Unassembled WGS sequence"/>
</dbReference>
<organism evidence="2 3">
    <name type="scientific">Ascoidea rubescens DSM 1968</name>
    <dbReference type="NCBI Taxonomy" id="1344418"/>
    <lineage>
        <taxon>Eukaryota</taxon>
        <taxon>Fungi</taxon>
        <taxon>Dikarya</taxon>
        <taxon>Ascomycota</taxon>
        <taxon>Saccharomycotina</taxon>
        <taxon>Saccharomycetes</taxon>
        <taxon>Ascoideaceae</taxon>
        <taxon>Ascoidea</taxon>
    </lineage>
</organism>
<proteinExistence type="predicted"/>
<reference evidence="3" key="1">
    <citation type="submission" date="2016-05" db="EMBL/GenBank/DDBJ databases">
        <title>Comparative genomics of biotechnologically important yeasts.</title>
        <authorList>
            <consortium name="DOE Joint Genome Institute"/>
            <person name="Riley R."/>
            <person name="Haridas S."/>
            <person name="Wolfe K.H."/>
            <person name="Lopes M.R."/>
            <person name="Hittinger C.T."/>
            <person name="Goker M."/>
            <person name="Salamov A."/>
            <person name="Wisecaver J."/>
            <person name="Long T.M."/>
            <person name="Aerts A.L."/>
            <person name="Barry K."/>
            <person name="Choi C."/>
            <person name="Clum A."/>
            <person name="Coughlan A.Y."/>
            <person name="Deshpande S."/>
            <person name="Douglass A.P."/>
            <person name="Hanson S.J."/>
            <person name="Klenk H.-P."/>
            <person name="Labutti K."/>
            <person name="Lapidus A."/>
            <person name="Lindquist E."/>
            <person name="Lipzen A."/>
            <person name="Meier-Kolthoff J.P."/>
            <person name="Ohm R.A."/>
            <person name="Otillar R.P."/>
            <person name="Pangilinan J."/>
            <person name="Peng Y."/>
            <person name="Rokas A."/>
            <person name="Rosa C.A."/>
            <person name="Scheuner C."/>
            <person name="Sibirny A.A."/>
            <person name="Slot J.C."/>
            <person name="Stielow J.B."/>
            <person name="Sun H."/>
            <person name="Kurtzman C.P."/>
            <person name="Blackwell M."/>
            <person name="Grigoriev I.V."/>
            <person name="Jeffries T.W."/>
        </authorList>
    </citation>
    <scope>NUCLEOTIDE SEQUENCE [LARGE SCALE GENOMIC DNA]</scope>
    <source>
        <strain evidence="3">DSM 1968</strain>
    </source>
</reference>
<evidence type="ECO:0000313" key="3">
    <source>
        <dbReference type="Proteomes" id="UP000095038"/>
    </source>
</evidence>
<evidence type="ECO:0000256" key="1">
    <source>
        <dbReference type="SAM" id="MobiDB-lite"/>
    </source>
</evidence>
<keyword evidence="3" id="KW-1185">Reference proteome</keyword>
<accession>A0A1D2VPI1</accession>
<dbReference type="GeneID" id="30965885"/>
<dbReference type="EMBL" id="KV454475">
    <property type="protein sequence ID" value="ODV63518.1"/>
    <property type="molecule type" value="Genomic_DNA"/>
</dbReference>
<evidence type="ECO:0000313" key="2">
    <source>
        <dbReference type="EMBL" id="ODV63518.1"/>
    </source>
</evidence>
<dbReference type="RefSeq" id="XP_020049825.1">
    <property type="nucleotide sequence ID" value="XM_020192249.1"/>
</dbReference>
<feature type="compositionally biased region" description="Low complexity" evidence="1">
    <location>
        <begin position="14"/>
        <end position="25"/>
    </location>
</feature>
<protein>
    <submittedName>
        <fullName evidence="2">Uncharacterized protein</fullName>
    </submittedName>
</protein>
<dbReference type="InParanoid" id="A0A1D2VPI1"/>
<gene>
    <name evidence="2" type="ORF">ASCRUDRAFT_73357</name>
</gene>